<organism evidence="6 7">
    <name type="scientific">Taxus chinensis</name>
    <name type="common">Chinese yew</name>
    <name type="synonym">Taxus wallichiana var. chinensis</name>
    <dbReference type="NCBI Taxonomy" id="29808"/>
    <lineage>
        <taxon>Eukaryota</taxon>
        <taxon>Viridiplantae</taxon>
        <taxon>Streptophyta</taxon>
        <taxon>Embryophyta</taxon>
        <taxon>Tracheophyta</taxon>
        <taxon>Spermatophyta</taxon>
        <taxon>Pinopsida</taxon>
        <taxon>Pinidae</taxon>
        <taxon>Conifers II</taxon>
        <taxon>Cupressales</taxon>
        <taxon>Taxaceae</taxon>
        <taxon>Taxus</taxon>
    </lineage>
</organism>
<evidence type="ECO:0000259" key="5">
    <source>
        <dbReference type="Pfam" id="PF14226"/>
    </source>
</evidence>
<feature type="region of interest" description="Disordered" evidence="4">
    <location>
        <begin position="14"/>
        <end position="35"/>
    </location>
</feature>
<sequence>MGLEVIKNNRGERINSAFVQSEEHRPNSKHYSSSNDDYEVKIPFIDLDKSSPREVEHACKNWGFFYVINHGLPNHVLRRLEFAATDFFSLPMEEKRKISSDAQTPLG</sequence>
<dbReference type="InterPro" id="IPR026992">
    <property type="entry name" value="DIOX_N"/>
</dbReference>
<dbReference type="GO" id="GO:0016491">
    <property type="term" value="F:oxidoreductase activity"/>
    <property type="evidence" value="ECO:0007669"/>
    <property type="project" value="UniProtKB-KW"/>
</dbReference>
<keyword evidence="2" id="KW-0560">Oxidoreductase</keyword>
<keyword evidence="7" id="KW-1185">Reference proteome</keyword>
<name>A0AA38LH71_TAXCH</name>
<dbReference type="Pfam" id="PF14226">
    <property type="entry name" value="DIOX_N"/>
    <property type="match status" value="1"/>
</dbReference>
<keyword evidence="1" id="KW-0479">Metal-binding</keyword>
<dbReference type="GO" id="GO:0046872">
    <property type="term" value="F:metal ion binding"/>
    <property type="evidence" value="ECO:0007669"/>
    <property type="project" value="UniProtKB-KW"/>
</dbReference>
<evidence type="ECO:0000256" key="2">
    <source>
        <dbReference type="ARBA" id="ARBA00023002"/>
    </source>
</evidence>
<accession>A0AA38LH71</accession>
<evidence type="ECO:0000313" key="7">
    <source>
        <dbReference type="Proteomes" id="UP000824469"/>
    </source>
</evidence>
<dbReference type="PANTHER" id="PTHR10209:SF885">
    <property type="entry name" value="2OG-FE(II) OXYGENASE FAMILY, PUTATIVE (AFU_ORTHOLOGUE AFUA_2G00750)-RELATED"/>
    <property type="match status" value="1"/>
</dbReference>
<dbReference type="OMA" id="VINHWRT"/>
<keyword evidence="3" id="KW-0408">Iron</keyword>
<gene>
    <name evidence="6" type="ORF">KI387_004871</name>
</gene>
<dbReference type="Gene3D" id="2.60.120.330">
    <property type="entry name" value="B-lactam Antibiotic, Isopenicillin N Synthase, Chain"/>
    <property type="match status" value="1"/>
</dbReference>
<evidence type="ECO:0000256" key="3">
    <source>
        <dbReference type="ARBA" id="ARBA00023004"/>
    </source>
</evidence>
<protein>
    <recommendedName>
        <fullName evidence="5">Non-haem dioxygenase N-terminal domain-containing protein</fullName>
    </recommendedName>
</protein>
<feature type="domain" description="Non-haem dioxygenase N-terminal" evidence="5">
    <location>
        <begin position="42"/>
        <end position="101"/>
    </location>
</feature>
<proteinExistence type="predicted"/>
<feature type="non-terminal residue" evidence="6">
    <location>
        <position position="107"/>
    </location>
</feature>
<reference evidence="6 7" key="1">
    <citation type="journal article" date="2021" name="Nat. Plants">
        <title>The Taxus genome provides insights into paclitaxel biosynthesis.</title>
        <authorList>
            <person name="Xiong X."/>
            <person name="Gou J."/>
            <person name="Liao Q."/>
            <person name="Li Y."/>
            <person name="Zhou Q."/>
            <person name="Bi G."/>
            <person name="Li C."/>
            <person name="Du R."/>
            <person name="Wang X."/>
            <person name="Sun T."/>
            <person name="Guo L."/>
            <person name="Liang H."/>
            <person name="Lu P."/>
            <person name="Wu Y."/>
            <person name="Zhang Z."/>
            <person name="Ro D.K."/>
            <person name="Shang Y."/>
            <person name="Huang S."/>
            <person name="Yan J."/>
        </authorList>
    </citation>
    <scope>NUCLEOTIDE SEQUENCE [LARGE SCALE GENOMIC DNA]</scope>
    <source>
        <strain evidence="6">Ta-2019</strain>
    </source>
</reference>
<dbReference type="AlphaFoldDB" id="A0AA38LH71"/>
<dbReference type="PANTHER" id="PTHR10209">
    <property type="entry name" value="OXIDOREDUCTASE, 2OG-FE II OXYGENASE FAMILY PROTEIN"/>
    <property type="match status" value="1"/>
</dbReference>
<dbReference type="InterPro" id="IPR027443">
    <property type="entry name" value="IPNS-like_sf"/>
</dbReference>
<dbReference type="Proteomes" id="UP000824469">
    <property type="component" value="Unassembled WGS sequence"/>
</dbReference>
<evidence type="ECO:0000313" key="6">
    <source>
        <dbReference type="EMBL" id="KAH9324693.1"/>
    </source>
</evidence>
<comment type="caution">
    <text evidence="6">The sequence shown here is derived from an EMBL/GenBank/DDBJ whole genome shotgun (WGS) entry which is preliminary data.</text>
</comment>
<evidence type="ECO:0000256" key="4">
    <source>
        <dbReference type="SAM" id="MobiDB-lite"/>
    </source>
</evidence>
<dbReference type="EMBL" id="JAHRHJ020000002">
    <property type="protein sequence ID" value="KAH9324693.1"/>
    <property type="molecule type" value="Genomic_DNA"/>
</dbReference>
<dbReference type="SUPFAM" id="SSF51197">
    <property type="entry name" value="Clavaminate synthase-like"/>
    <property type="match status" value="1"/>
</dbReference>
<evidence type="ECO:0000256" key="1">
    <source>
        <dbReference type="ARBA" id="ARBA00022723"/>
    </source>
</evidence>